<dbReference type="EMBL" id="CP022187">
    <property type="protein sequence ID" value="AWI77723.1"/>
    <property type="molecule type" value="Genomic_DNA"/>
</dbReference>
<keyword evidence="1 5" id="KW-0963">Cytoplasm</keyword>
<dbReference type="HAMAP" id="MF_00560">
    <property type="entry name" value="Tran_acon_Me_trans"/>
    <property type="match status" value="1"/>
</dbReference>
<keyword evidence="4 5" id="KW-0949">S-adenosyl-L-methionine</keyword>
<evidence type="ECO:0000313" key="7">
    <source>
        <dbReference type="EMBL" id="AWI77723.1"/>
    </source>
</evidence>
<evidence type="ECO:0000256" key="5">
    <source>
        <dbReference type="HAMAP-Rule" id="MF_00560"/>
    </source>
</evidence>
<comment type="subcellular location">
    <subcellularLocation>
        <location evidence="5">Cytoplasm</location>
    </subcellularLocation>
</comment>
<dbReference type="AlphaFoldDB" id="A0A2U8GWS7"/>
<keyword evidence="8" id="KW-1185">Reference proteome</keyword>
<keyword evidence="2 5" id="KW-0489">Methyltransferase</keyword>
<dbReference type="Gene3D" id="1.10.150.290">
    <property type="entry name" value="S-adenosyl-L-methionine-dependent methyltransferases"/>
    <property type="match status" value="1"/>
</dbReference>
<dbReference type="GO" id="GO:0032259">
    <property type="term" value="P:methylation"/>
    <property type="evidence" value="ECO:0007669"/>
    <property type="project" value="UniProtKB-KW"/>
</dbReference>
<dbReference type="InterPro" id="IPR023506">
    <property type="entry name" value="Trans-aconitate_MeTrfase"/>
</dbReference>
<evidence type="ECO:0000256" key="4">
    <source>
        <dbReference type="ARBA" id="ARBA00022691"/>
    </source>
</evidence>
<comment type="function">
    <text evidence="5">Catalyzes the S-adenosylmethionine monomethyl esterification of trans-aconitate.</text>
</comment>
<dbReference type="InterPro" id="IPR041698">
    <property type="entry name" value="Methyltransf_25"/>
</dbReference>
<dbReference type="Gene3D" id="3.40.50.150">
    <property type="entry name" value="Vaccinia Virus protein VP39"/>
    <property type="match status" value="1"/>
</dbReference>
<dbReference type="EC" id="2.1.1.144" evidence="5"/>
<keyword evidence="3 5" id="KW-0808">Transferase</keyword>
<dbReference type="KEGG" id="acom:CEW83_14045"/>
<evidence type="ECO:0000256" key="1">
    <source>
        <dbReference type="ARBA" id="ARBA00022490"/>
    </source>
</evidence>
<evidence type="ECO:0000313" key="8">
    <source>
        <dbReference type="Proteomes" id="UP000244930"/>
    </source>
</evidence>
<protein>
    <recommendedName>
        <fullName evidence="5">Trans-aconitate 2-methyltransferase</fullName>
        <ecNumber evidence="5">2.1.1.144</ecNumber>
    </recommendedName>
</protein>
<evidence type="ECO:0000259" key="6">
    <source>
        <dbReference type="Pfam" id="PF13649"/>
    </source>
</evidence>
<evidence type="ECO:0000256" key="2">
    <source>
        <dbReference type="ARBA" id="ARBA00022603"/>
    </source>
</evidence>
<reference evidence="7 8" key="1">
    <citation type="submission" date="2017-06" db="EMBL/GenBank/DDBJ databases">
        <title>Azoarcus.</title>
        <authorList>
            <person name="Woo J.-H."/>
            <person name="Kim H.-S."/>
        </authorList>
    </citation>
    <scope>NUCLEOTIDE SEQUENCE [LARGE SCALE GENOMIC DNA]</scope>
    <source>
        <strain evidence="7 8">TSPY31</strain>
    </source>
</reference>
<comment type="catalytic activity">
    <reaction evidence="5">
        <text>trans-aconitate + S-adenosyl-L-methionine = (E)-3-(methoxycarbonyl)pent-2-enedioate + S-adenosyl-L-homocysteine</text>
        <dbReference type="Rhea" id="RHEA:14969"/>
        <dbReference type="ChEBI" id="CHEBI:15708"/>
        <dbReference type="ChEBI" id="CHEBI:57470"/>
        <dbReference type="ChEBI" id="CHEBI:57856"/>
        <dbReference type="ChEBI" id="CHEBI:59789"/>
        <dbReference type="EC" id="2.1.1.144"/>
    </reaction>
</comment>
<organism evidence="7 8">
    <name type="scientific">Parazoarcus communis</name>
    <dbReference type="NCBI Taxonomy" id="41977"/>
    <lineage>
        <taxon>Bacteria</taxon>
        <taxon>Pseudomonadati</taxon>
        <taxon>Pseudomonadota</taxon>
        <taxon>Betaproteobacteria</taxon>
        <taxon>Rhodocyclales</taxon>
        <taxon>Zoogloeaceae</taxon>
        <taxon>Parazoarcus</taxon>
    </lineage>
</organism>
<dbReference type="InterPro" id="IPR023149">
    <property type="entry name" value="Trans_acon_MeTrfase_C"/>
</dbReference>
<accession>A0A2U8GWS7</accession>
<dbReference type="InterPro" id="IPR029063">
    <property type="entry name" value="SAM-dependent_MTases_sf"/>
</dbReference>
<comment type="similarity">
    <text evidence="5">Belongs to the methyltransferase superfamily. Tam family.</text>
</comment>
<sequence>MSWSPDRYLGFHDLRLRPALDLMGRISMTPPRTIVDLGCGPGNVSPLLLQRWPDANLTGVDQSAAMLARARAVLPRAQWVEADISSWHPDAPVDLVFSNAALHWVGDHPALFARLAAMLGPDGVLAVQMPANFSAPSHRLIRELAASAEWKGALTQVRMGEVLEPDAYQSLLSAHFEELDLWEATYYQRLSGEHAVFEWLAGSTLVPYFACLSEAQTRAFVSQLKPMLASAYPARPDGSVLFPFKRLFMLARGPVHRVPRETC</sequence>
<dbReference type="PANTHER" id="PTHR43861">
    <property type="entry name" value="TRANS-ACONITATE 2-METHYLTRANSFERASE-RELATED"/>
    <property type="match status" value="1"/>
</dbReference>
<dbReference type="CDD" id="cd02440">
    <property type="entry name" value="AdoMet_MTases"/>
    <property type="match status" value="1"/>
</dbReference>
<proteinExistence type="inferred from homology"/>
<feature type="domain" description="Methyltransferase" evidence="6">
    <location>
        <begin position="34"/>
        <end position="123"/>
    </location>
</feature>
<dbReference type="SUPFAM" id="SSF53335">
    <property type="entry name" value="S-adenosyl-L-methionine-dependent methyltransferases"/>
    <property type="match status" value="1"/>
</dbReference>
<dbReference type="GO" id="GO:0030798">
    <property type="term" value="F:trans-aconitate 2-methyltransferase activity"/>
    <property type="evidence" value="ECO:0007669"/>
    <property type="project" value="UniProtKB-UniRule"/>
</dbReference>
<dbReference type="Pfam" id="PF13649">
    <property type="entry name" value="Methyltransf_25"/>
    <property type="match status" value="1"/>
</dbReference>
<evidence type="ECO:0000256" key="3">
    <source>
        <dbReference type="ARBA" id="ARBA00022679"/>
    </source>
</evidence>
<dbReference type="GO" id="GO:0005737">
    <property type="term" value="C:cytoplasm"/>
    <property type="evidence" value="ECO:0007669"/>
    <property type="project" value="UniProtKB-SubCell"/>
</dbReference>
<dbReference type="PANTHER" id="PTHR43861:SF1">
    <property type="entry name" value="TRANS-ACONITATE 2-METHYLTRANSFERASE"/>
    <property type="match status" value="1"/>
</dbReference>
<gene>
    <name evidence="5" type="primary">tam</name>
    <name evidence="7" type="ORF">CEW83_14045</name>
</gene>
<dbReference type="Proteomes" id="UP000244930">
    <property type="component" value="Chromosome"/>
</dbReference>
<name>A0A2U8GWS7_9RHOO</name>